<dbReference type="NCBIfam" id="TIGR01557">
    <property type="entry name" value="myb_SHAQKYF"/>
    <property type="match status" value="1"/>
</dbReference>
<feature type="domain" description="HTH myb-type" evidence="9">
    <location>
        <begin position="34"/>
        <end position="85"/>
    </location>
</feature>
<dbReference type="PROSITE" id="PS51294">
    <property type="entry name" value="HTH_MYB"/>
    <property type="match status" value="1"/>
</dbReference>
<dbReference type="Pfam" id="PF00249">
    <property type="entry name" value="Myb_DNA-binding"/>
    <property type="match status" value="1"/>
</dbReference>
<evidence type="ECO:0000256" key="3">
    <source>
        <dbReference type="ARBA" id="ARBA00023125"/>
    </source>
</evidence>
<evidence type="ECO:0000256" key="6">
    <source>
        <dbReference type="SAM" id="MobiDB-lite"/>
    </source>
</evidence>
<evidence type="ECO:0000256" key="5">
    <source>
        <dbReference type="ARBA" id="ARBA00023242"/>
    </source>
</evidence>
<feature type="region of interest" description="Disordered" evidence="6">
    <location>
        <begin position="93"/>
        <end position="167"/>
    </location>
</feature>
<name>A0A7J7II13_9RHOD</name>
<evidence type="ECO:0000313" key="10">
    <source>
        <dbReference type="EMBL" id="KAF6002742.1"/>
    </source>
</evidence>
<protein>
    <submittedName>
        <fullName evidence="10">Uncharacterized protein</fullName>
    </submittedName>
</protein>
<dbReference type="PROSITE" id="PS51293">
    <property type="entry name" value="SANT"/>
    <property type="match status" value="1"/>
</dbReference>
<evidence type="ECO:0000313" key="11">
    <source>
        <dbReference type="Proteomes" id="UP000530660"/>
    </source>
</evidence>
<evidence type="ECO:0000259" key="8">
    <source>
        <dbReference type="PROSITE" id="PS51293"/>
    </source>
</evidence>
<evidence type="ECO:0000256" key="1">
    <source>
        <dbReference type="ARBA" id="ARBA00004123"/>
    </source>
</evidence>
<reference evidence="10 11" key="1">
    <citation type="journal article" date="2020" name="J. Phycol.">
        <title>Comparative genome analysis reveals Cyanidiococcus gen. nov., a new extremophilic red algal genus sister to Cyanidioschyzon (Cyanidioschyzonaceae, Rhodophyta).</title>
        <authorList>
            <person name="Liu S.-L."/>
            <person name="Chiang Y.-R."/>
            <person name="Yoon H.S."/>
            <person name="Fu H.-Y."/>
        </authorList>
    </citation>
    <scope>NUCLEOTIDE SEQUENCE [LARGE SCALE GENOMIC DNA]</scope>
    <source>
        <strain evidence="10 11">THAL066</strain>
    </source>
</reference>
<feature type="compositionally biased region" description="Polar residues" evidence="6">
    <location>
        <begin position="116"/>
        <end position="127"/>
    </location>
</feature>
<dbReference type="SMART" id="SM00717">
    <property type="entry name" value="SANT"/>
    <property type="match status" value="1"/>
</dbReference>
<evidence type="ECO:0000256" key="4">
    <source>
        <dbReference type="ARBA" id="ARBA00023163"/>
    </source>
</evidence>
<comment type="subcellular location">
    <subcellularLocation>
        <location evidence="1">Nucleus</location>
    </subcellularLocation>
</comment>
<dbReference type="GO" id="GO:0005634">
    <property type="term" value="C:nucleus"/>
    <property type="evidence" value="ECO:0007669"/>
    <property type="project" value="UniProtKB-SubCell"/>
</dbReference>
<feature type="domain" description="Myb-like" evidence="7">
    <location>
        <begin position="36"/>
        <end position="81"/>
    </location>
</feature>
<dbReference type="PANTHER" id="PTHR12802">
    <property type="entry name" value="SWI/SNF COMPLEX-RELATED"/>
    <property type="match status" value="1"/>
</dbReference>
<dbReference type="PANTHER" id="PTHR12802:SF155">
    <property type="entry name" value="DEUBIQUITINASE MYSM1"/>
    <property type="match status" value="1"/>
</dbReference>
<accession>A0A7J7II13</accession>
<dbReference type="OrthoDB" id="118550at2759"/>
<dbReference type="EMBL" id="VWRR01000009">
    <property type="protein sequence ID" value="KAF6002742.1"/>
    <property type="molecule type" value="Genomic_DNA"/>
</dbReference>
<dbReference type="SUPFAM" id="SSF46689">
    <property type="entry name" value="Homeodomain-like"/>
    <property type="match status" value="1"/>
</dbReference>
<organism evidence="10 11">
    <name type="scientific">Cyanidiococcus yangmingshanensis</name>
    <dbReference type="NCBI Taxonomy" id="2690220"/>
    <lineage>
        <taxon>Eukaryota</taxon>
        <taxon>Rhodophyta</taxon>
        <taxon>Bangiophyceae</taxon>
        <taxon>Cyanidiales</taxon>
        <taxon>Cyanidiaceae</taxon>
        <taxon>Cyanidiococcus</taxon>
    </lineage>
</organism>
<dbReference type="Gene3D" id="1.10.10.60">
    <property type="entry name" value="Homeodomain-like"/>
    <property type="match status" value="1"/>
</dbReference>
<dbReference type="PROSITE" id="PS50090">
    <property type="entry name" value="MYB_LIKE"/>
    <property type="match status" value="1"/>
</dbReference>
<dbReference type="FunFam" id="1.10.10.60:FF:000023">
    <property type="entry name" value="protein REVEILLE 6 isoform X1"/>
    <property type="match status" value="1"/>
</dbReference>
<dbReference type="CDD" id="cd00167">
    <property type="entry name" value="SANT"/>
    <property type="match status" value="1"/>
</dbReference>
<dbReference type="GO" id="GO:0003677">
    <property type="term" value="F:DNA binding"/>
    <property type="evidence" value="ECO:0007669"/>
    <property type="project" value="UniProtKB-KW"/>
</dbReference>
<dbReference type="InterPro" id="IPR017884">
    <property type="entry name" value="SANT_dom"/>
</dbReference>
<keyword evidence="5" id="KW-0539">Nucleus</keyword>
<evidence type="ECO:0000259" key="7">
    <source>
        <dbReference type="PROSITE" id="PS50090"/>
    </source>
</evidence>
<dbReference type="InterPro" id="IPR017930">
    <property type="entry name" value="Myb_dom"/>
</dbReference>
<dbReference type="InterPro" id="IPR001005">
    <property type="entry name" value="SANT/Myb"/>
</dbReference>
<proteinExistence type="predicted"/>
<evidence type="ECO:0000259" key="9">
    <source>
        <dbReference type="PROSITE" id="PS51294"/>
    </source>
</evidence>
<sequence length="424" mass="45798">MWQAASEARGESTPSQTRLTPVTRRPRKPYRLLKPREAWTAEEHERFVEALQLYERDWKRIEEYIGTKSVVQIRSHAQKYFLKLQRSDQSAWIPPARRRRVRGARGVGSAEASDGGTVSSAGSQQATRPVDGSKRFLGDRVPGTGSSPSRGRTLGNGSELGPAGSRSGVAGLQAFEDIEDAAVLIPGTSPRTVRSGIAVDCRSAATVTVSDPGMLQVRNGTGPRGSKKQVTGKLLAAGSTAVDLSRIPSPGALAGLSAGLHNRSAGGTARASGAMLDAEHELRASALSRATSREVLWTRKARQGVESDFRAIYGFLGRLFESSNERDGGALFGDGVSADVVETARRRPSSRKLAKEVAQPRDGGPEPLSWRELFLELSPLERNIVRMLLNHLRPQSSGYPACGKRTSHLPRGTIPGGLFREHRL</sequence>
<keyword evidence="2" id="KW-0805">Transcription regulation</keyword>
<feature type="region of interest" description="Disordered" evidence="6">
    <location>
        <begin position="399"/>
        <end position="424"/>
    </location>
</feature>
<keyword evidence="11" id="KW-1185">Reference proteome</keyword>
<keyword evidence="3" id="KW-0238">DNA-binding</keyword>
<feature type="region of interest" description="Disordered" evidence="6">
    <location>
        <begin position="1"/>
        <end position="27"/>
    </location>
</feature>
<dbReference type="InterPro" id="IPR006447">
    <property type="entry name" value="Myb_dom_plants"/>
</dbReference>
<keyword evidence="4" id="KW-0804">Transcription</keyword>
<dbReference type="AlphaFoldDB" id="A0A7J7II13"/>
<dbReference type="InterPro" id="IPR009057">
    <property type="entry name" value="Homeodomain-like_sf"/>
</dbReference>
<feature type="domain" description="SANT" evidence="8">
    <location>
        <begin position="34"/>
        <end position="89"/>
    </location>
</feature>
<evidence type="ECO:0000256" key="2">
    <source>
        <dbReference type="ARBA" id="ARBA00023015"/>
    </source>
</evidence>
<dbReference type="GO" id="GO:0010468">
    <property type="term" value="P:regulation of gene expression"/>
    <property type="evidence" value="ECO:0007669"/>
    <property type="project" value="UniProtKB-ARBA"/>
</dbReference>
<comment type="caution">
    <text evidence="10">The sequence shown here is derived from an EMBL/GenBank/DDBJ whole genome shotgun (WGS) entry which is preliminary data.</text>
</comment>
<gene>
    <name evidence="10" type="ORF">F1559_002676</name>
</gene>
<dbReference type="Proteomes" id="UP000530660">
    <property type="component" value="Unassembled WGS sequence"/>
</dbReference>